<dbReference type="EMBL" id="MSPR01000001">
    <property type="protein sequence ID" value="ONK30983.1"/>
    <property type="molecule type" value="Genomic_DNA"/>
</dbReference>
<evidence type="ECO:0000313" key="1">
    <source>
        <dbReference type="EMBL" id="ONK28140.1"/>
    </source>
</evidence>
<dbReference type="Proteomes" id="UP000188946">
    <property type="component" value="Unassembled WGS sequence"/>
</dbReference>
<dbReference type="Proteomes" id="UP000188600">
    <property type="component" value="Unassembled WGS sequence"/>
</dbReference>
<evidence type="ECO:0000313" key="2">
    <source>
        <dbReference type="EMBL" id="ONK30983.1"/>
    </source>
</evidence>
<evidence type="ECO:0000313" key="3">
    <source>
        <dbReference type="Proteomes" id="UP000188600"/>
    </source>
</evidence>
<dbReference type="EMBL" id="MSPT01000006">
    <property type="protein sequence ID" value="ONK28140.1"/>
    <property type="molecule type" value="Genomic_DNA"/>
</dbReference>
<evidence type="ECO:0000313" key="4">
    <source>
        <dbReference type="Proteomes" id="UP000188946"/>
    </source>
</evidence>
<dbReference type="RefSeq" id="WP_076995089.1">
    <property type="nucleotide sequence ID" value="NZ_MSPR01000001.1"/>
</dbReference>
<accession>A0AB36JR68</accession>
<gene>
    <name evidence="2" type="ORF">BVE84_00230</name>
    <name evidence="1" type="ORF">BVE86_03830</name>
</gene>
<organism evidence="1 3">
    <name type="scientific">Streptococcus azizii</name>
    <dbReference type="NCBI Taxonomy" id="1579424"/>
    <lineage>
        <taxon>Bacteria</taxon>
        <taxon>Bacillati</taxon>
        <taxon>Bacillota</taxon>
        <taxon>Bacilli</taxon>
        <taxon>Lactobacillales</taxon>
        <taxon>Streptococcaceae</taxon>
        <taxon>Streptococcus</taxon>
    </lineage>
</organism>
<proteinExistence type="predicted"/>
<name>A0AB36JR68_9STRE</name>
<keyword evidence="4" id="KW-1185">Reference proteome</keyword>
<sequence length="95" mass="11059">MKLRHLLAAGTAATIAYLAVKHREKIAQETTETIDSLQRMQDSYQNIQEQLAFIQDYQEPLQAMAKDLQYKLRVYQQTIAGNLNEIQKIQEKYQS</sequence>
<dbReference type="AlphaFoldDB" id="A0AB36JR68"/>
<comment type="caution">
    <text evidence="1">The sequence shown here is derived from an EMBL/GenBank/DDBJ whole genome shotgun (WGS) entry which is preliminary data.</text>
</comment>
<protein>
    <submittedName>
        <fullName evidence="1">Chemotaxis protein</fullName>
    </submittedName>
</protein>
<reference evidence="3 4" key="1">
    <citation type="submission" date="2016-12" db="EMBL/GenBank/DDBJ databases">
        <authorList>
            <person name="Gulvik C.A."/>
        </authorList>
    </citation>
    <scope>NUCLEOTIDE SEQUENCE [LARGE SCALE GENOMIC DNA]</scope>
    <source>
        <strain evidence="2 4">12-5202</strain>
        <strain evidence="1 3">12-5291</strain>
    </source>
</reference>